<dbReference type="Gene3D" id="1.10.150.200">
    <property type="entry name" value="Maltooligosyl trehalose synthase, domain 3"/>
    <property type="match status" value="1"/>
</dbReference>
<dbReference type="InterPro" id="IPR012767">
    <property type="entry name" value="Trehalose_TreY"/>
</dbReference>
<accession>A0ABS1NJ93</accession>
<comment type="caution">
    <text evidence="2">The sequence shown here is derived from an EMBL/GenBank/DDBJ whole genome shotgun (WGS) entry which is preliminary data.</text>
</comment>
<dbReference type="Proteomes" id="UP000634229">
    <property type="component" value="Unassembled WGS sequence"/>
</dbReference>
<reference evidence="2 3" key="1">
    <citation type="submission" date="2021-01" db="EMBL/GenBank/DDBJ databases">
        <title>WGS of actinomycetes isolated from Thailand.</title>
        <authorList>
            <person name="Thawai C."/>
        </authorList>
    </citation>
    <scope>NUCLEOTIDE SEQUENCE [LARGE SCALE GENOMIC DNA]</scope>
    <source>
        <strain evidence="2 3">CA1R205</strain>
    </source>
</reference>
<feature type="domain" description="Glycosyl hydrolase family 13 catalytic" evidence="1">
    <location>
        <begin position="8"/>
        <end position="706"/>
    </location>
</feature>
<gene>
    <name evidence="2" type="primary">treY</name>
    <name evidence="2" type="ORF">JK363_25450</name>
</gene>
<dbReference type="SUPFAM" id="SSF51445">
    <property type="entry name" value="(Trans)glycosidases"/>
    <property type="match status" value="1"/>
</dbReference>
<dbReference type="InterPro" id="IPR006047">
    <property type="entry name" value="GH13_cat_dom"/>
</dbReference>
<dbReference type="Gene3D" id="3.30.1590.10">
    <property type="entry name" value="Maltooligosyl trehalose synthase, domain 2"/>
    <property type="match status" value="1"/>
</dbReference>
<dbReference type="PANTHER" id="PTHR10357">
    <property type="entry name" value="ALPHA-AMYLASE FAMILY MEMBER"/>
    <property type="match status" value="1"/>
</dbReference>
<evidence type="ECO:0000259" key="1">
    <source>
        <dbReference type="SMART" id="SM00642"/>
    </source>
</evidence>
<dbReference type="SMART" id="SM00642">
    <property type="entry name" value="Aamy"/>
    <property type="match status" value="1"/>
</dbReference>
<name>A0ABS1NJ93_9ACTN</name>
<dbReference type="InterPro" id="IPR017853">
    <property type="entry name" value="GH"/>
</dbReference>
<evidence type="ECO:0000313" key="2">
    <source>
        <dbReference type="EMBL" id="MBL1099955.1"/>
    </source>
</evidence>
<protein>
    <submittedName>
        <fullName evidence="2">Malto-oligosyltrehalose synthase</fullName>
    </submittedName>
</protein>
<evidence type="ECO:0000313" key="3">
    <source>
        <dbReference type="Proteomes" id="UP000634229"/>
    </source>
</evidence>
<proteinExistence type="predicted"/>
<dbReference type="PANTHER" id="PTHR10357:SF216">
    <property type="entry name" value="MALTOOLIGOSYL TREHALOSE SYNTHASE-RELATED"/>
    <property type="match status" value="1"/>
</dbReference>
<dbReference type="RefSeq" id="WP_201877564.1">
    <property type="nucleotide sequence ID" value="NZ_JAERRF010000016.1"/>
</dbReference>
<organism evidence="2 3">
    <name type="scientific">Streptomyces coffeae</name>
    <dbReference type="NCBI Taxonomy" id="621382"/>
    <lineage>
        <taxon>Bacteria</taxon>
        <taxon>Bacillati</taxon>
        <taxon>Actinomycetota</taxon>
        <taxon>Actinomycetes</taxon>
        <taxon>Kitasatosporales</taxon>
        <taxon>Streptomycetaceae</taxon>
        <taxon>Streptomyces</taxon>
    </lineage>
</organism>
<dbReference type="Gene3D" id="3.20.20.80">
    <property type="entry name" value="Glycosidases"/>
    <property type="match status" value="1"/>
</dbReference>
<dbReference type="Pfam" id="PF00128">
    <property type="entry name" value="Alpha-amylase"/>
    <property type="match status" value="1"/>
</dbReference>
<dbReference type="NCBIfam" id="TIGR02401">
    <property type="entry name" value="trehalose_TreY"/>
    <property type="match status" value="1"/>
</dbReference>
<dbReference type="InterPro" id="IPR013797">
    <property type="entry name" value="Maltooligo_trehalose_synth_4"/>
</dbReference>
<keyword evidence="3" id="KW-1185">Reference proteome</keyword>
<sequence>MTADPKAPTSTYRLQLQPGFPFEAARRAVPYLASLGLSHLHLSPVLEAQPGSTHGYDVVDHSAVRAELGGERGLRSLAGTARAHGLGLIVDIVPNHMAAPVPERLNRPLWEVLREGPASPYARWFDIDWAEHGGKLLLPVLGGPLGEELKRLAVEGEGDHAVLRYHDHTVPLRPGTAGLPLPELLDAQWYRLGWWRLARTELNYRRFFTISDLIAVRAEDPEVFAATHATLLGLVRDGVIEGLRVDHPDGLADPGGYLRRLDREVRAAAGGDGAGGGRWIVVEKILARDERLPMDWPVAGTTGYDALHHIDGLFLDPDGAAALAMIYQDLTAAGADEGGDWAATVRRAAHEVVRHELAAEVARLVRTASRICDASPRLRDHAPWALRTAVRELLVRLPVYRPYVTVGAPAPDRDAALLEEAARGARTAFAVAEEARAVDTVRDAALGRLGDGPHHRDFSVRFAQTAAALRAKSVEDTAFYRYTPLLSATEVGGDPGRPAVPAEEFHAFAARRLRDWPATGTVLSTHDTKRSADVRARIAALTEAPEWWGGLMAGRLTEARAEAGERDGADVPDAHAVWTVWQTALGLGHADAARLVPAVLKGVREAGVRTTWTERDTAYEEAVAGYVESAGGPGDPGAPVWAEIAAELDAPARVIALGAALVQLTMPGVPDLYMGTEHLYRALVDPDNRRPPELRPEALVALDAGREADGVSAEKLLLTAAALRLRREHPEWFGAGSGYLPLRAEGPAAAHCVAFARTPGGTTGDGAWTAGDGTGGAWTGGAEAGGAVTVVTRLSRRLSAAGGWGTTRLPLPPGHWRDLLTGRTAEGPCPLGELLTRLPVALLVRA</sequence>
<dbReference type="Gene3D" id="1.10.10.470">
    <property type="entry name" value="Maltooligosyl trehalose synthase, domain 4"/>
    <property type="match status" value="1"/>
</dbReference>
<dbReference type="CDD" id="cd11336">
    <property type="entry name" value="AmyAc_MTSase"/>
    <property type="match status" value="1"/>
</dbReference>
<dbReference type="EMBL" id="JAERRF010000016">
    <property type="protein sequence ID" value="MBL1099955.1"/>
    <property type="molecule type" value="Genomic_DNA"/>
</dbReference>